<keyword evidence="5 7" id="KW-1133">Transmembrane helix</keyword>
<protein>
    <recommendedName>
        <fullName evidence="7">TRAP transporter large permease protein</fullName>
    </recommendedName>
</protein>
<dbReference type="RefSeq" id="WP_054621314.1">
    <property type="nucleotide sequence ID" value="NZ_CP022579.1"/>
</dbReference>
<comment type="similarity">
    <text evidence="7">Belongs to the TRAP transporter large permease family.</text>
</comment>
<dbReference type="Pfam" id="PF06808">
    <property type="entry name" value="DctM"/>
    <property type="match status" value="1"/>
</dbReference>
<dbReference type="GO" id="GO:0022857">
    <property type="term" value="F:transmembrane transporter activity"/>
    <property type="evidence" value="ECO:0007669"/>
    <property type="project" value="UniProtKB-UniRule"/>
</dbReference>
<dbReference type="PANTHER" id="PTHR33362:SF5">
    <property type="entry name" value="C4-DICARBOXYLATE TRAP TRANSPORTER LARGE PERMEASE PROTEIN DCTM"/>
    <property type="match status" value="1"/>
</dbReference>
<organism evidence="9 10">
    <name type="scientific">Oryzomicrobium terrae</name>
    <dbReference type="NCBI Taxonomy" id="1735038"/>
    <lineage>
        <taxon>Bacteria</taxon>
        <taxon>Pseudomonadati</taxon>
        <taxon>Pseudomonadota</taxon>
        <taxon>Betaproteobacteria</taxon>
        <taxon>Rhodocyclales</taxon>
        <taxon>Rhodocyclaceae</taxon>
        <taxon>Oryzomicrobium</taxon>
    </lineage>
</organism>
<proteinExistence type="inferred from homology"/>
<feature type="transmembrane region" description="Helical" evidence="7">
    <location>
        <begin position="394"/>
        <end position="419"/>
    </location>
</feature>
<evidence type="ECO:0000256" key="6">
    <source>
        <dbReference type="ARBA" id="ARBA00023136"/>
    </source>
</evidence>
<keyword evidence="10" id="KW-1185">Reference proteome</keyword>
<dbReference type="EMBL" id="CP022579">
    <property type="protein sequence ID" value="QEL65914.1"/>
    <property type="molecule type" value="Genomic_DNA"/>
</dbReference>
<evidence type="ECO:0000313" key="10">
    <source>
        <dbReference type="Proteomes" id="UP000323671"/>
    </source>
</evidence>
<dbReference type="Proteomes" id="UP000323671">
    <property type="component" value="Chromosome"/>
</dbReference>
<dbReference type="GO" id="GO:0005886">
    <property type="term" value="C:plasma membrane"/>
    <property type="evidence" value="ECO:0007669"/>
    <property type="project" value="UniProtKB-SubCell"/>
</dbReference>
<feature type="transmembrane region" description="Helical" evidence="7">
    <location>
        <begin position="214"/>
        <end position="233"/>
    </location>
</feature>
<feature type="transmembrane region" description="Helical" evidence="7">
    <location>
        <begin position="89"/>
        <end position="107"/>
    </location>
</feature>
<dbReference type="InterPro" id="IPR010656">
    <property type="entry name" value="DctM"/>
</dbReference>
<dbReference type="InterPro" id="IPR004681">
    <property type="entry name" value="TRAP_DctM"/>
</dbReference>
<evidence type="ECO:0000256" key="4">
    <source>
        <dbReference type="ARBA" id="ARBA00022692"/>
    </source>
</evidence>
<evidence type="ECO:0000259" key="8">
    <source>
        <dbReference type="Pfam" id="PF06808"/>
    </source>
</evidence>
<name>A0A5C1EB55_9RHOO</name>
<dbReference type="PANTHER" id="PTHR33362">
    <property type="entry name" value="SIALIC ACID TRAP TRANSPORTER PERMEASE PROTEIN SIAT-RELATED"/>
    <property type="match status" value="1"/>
</dbReference>
<feature type="domain" description="TRAP C4-dicarboxylate transport system permease DctM subunit" evidence="8">
    <location>
        <begin position="6"/>
        <end position="415"/>
    </location>
</feature>
<dbReference type="KEGG" id="otr:OTERR_24380"/>
<evidence type="ECO:0000256" key="2">
    <source>
        <dbReference type="ARBA" id="ARBA00022475"/>
    </source>
</evidence>
<evidence type="ECO:0000256" key="7">
    <source>
        <dbReference type="RuleBase" id="RU369079"/>
    </source>
</evidence>
<dbReference type="NCBIfam" id="TIGR00786">
    <property type="entry name" value="dctM"/>
    <property type="match status" value="1"/>
</dbReference>
<comment type="caution">
    <text evidence="7">Lacks conserved residue(s) required for the propagation of feature annotation.</text>
</comment>
<keyword evidence="7" id="KW-0813">Transport</keyword>
<reference evidence="9 10" key="1">
    <citation type="submission" date="2017-07" db="EMBL/GenBank/DDBJ databases">
        <title>Complete genome sequence of Oryzomicrobium terrae TPP412.</title>
        <authorList>
            <person name="Chiu L.-W."/>
            <person name="Lo K.-J."/>
            <person name="Tsai Y.-M."/>
            <person name="Lin S.-S."/>
            <person name="Kuo C.-H."/>
            <person name="Liu C.-T."/>
        </authorList>
    </citation>
    <scope>NUCLEOTIDE SEQUENCE [LARGE SCALE GENOMIC DNA]</scope>
    <source>
        <strain evidence="9 10">TPP412</strain>
    </source>
</reference>
<keyword evidence="3 7" id="KW-0997">Cell inner membrane</keyword>
<feature type="transmembrane region" description="Helical" evidence="7">
    <location>
        <begin position="136"/>
        <end position="160"/>
    </location>
</feature>
<dbReference type="AlphaFoldDB" id="A0A5C1EB55"/>
<keyword evidence="4 7" id="KW-0812">Transmembrane</keyword>
<feature type="transmembrane region" description="Helical" evidence="7">
    <location>
        <begin position="166"/>
        <end position="193"/>
    </location>
</feature>
<keyword evidence="6 7" id="KW-0472">Membrane</keyword>
<keyword evidence="2" id="KW-1003">Cell membrane</keyword>
<gene>
    <name evidence="9" type="ORF">OTERR_24380</name>
</gene>
<evidence type="ECO:0000256" key="3">
    <source>
        <dbReference type="ARBA" id="ARBA00022519"/>
    </source>
</evidence>
<feature type="transmembrane region" description="Helical" evidence="7">
    <location>
        <begin position="353"/>
        <end position="374"/>
    </location>
</feature>
<feature type="transmembrane region" description="Helical" evidence="7">
    <location>
        <begin position="239"/>
        <end position="258"/>
    </location>
</feature>
<comment type="subunit">
    <text evidence="7">The complex comprises the extracytoplasmic solute receptor protein and the two transmembrane proteins.</text>
</comment>
<sequence>MDWLLFGLFAILMFSGVPLAVAMGVAGGAVVAATGLGVMSIPTNVYTGIAKYPLMAIPVFVIAGLIFEKAGVAATIVRFASAVVGQRRGSLAIVAILVAMILGGISGSGPADSAAVGAVMLPSMLKAGYPRSFTAGVIAAAGSTDILIPPSIAFVIYSLLVPQASVPALFAAGMIPGILSGLTLILVAWWLSVRHGFEAAPAEPRPPFWQSLKEAGWGLLAPVIILGGMRSGFFTPTEAAVVAVAYGVVVGMVIYRSLSWKDVYEVLVESAEISSVILTVVALASVFAWASNTLGTFDHLAAALLGANLPEIGMLLAIQLLLLIAGMFLDAISIYFIFLPLLIPIAQHFHWDLVWFGIIITMNMALGQFHPPLGVNLMVTCRMAGVSMESTIPWVLWMVVAMAGTMFLVTFVPEIALWLPRHLGYL</sequence>
<feature type="transmembrane region" description="Helical" evidence="7">
    <location>
        <begin position="56"/>
        <end position="77"/>
    </location>
</feature>
<accession>A0A5C1EB55</accession>
<comment type="subcellular location">
    <subcellularLocation>
        <location evidence="1 7">Cell inner membrane</location>
        <topology evidence="1 7">Multi-pass membrane protein</topology>
    </subcellularLocation>
</comment>
<dbReference type="PIRSF" id="PIRSF006066">
    <property type="entry name" value="HI0050"/>
    <property type="match status" value="1"/>
</dbReference>
<feature type="transmembrane region" description="Helical" evidence="7">
    <location>
        <begin position="312"/>
        <end position="341"/>
    </location>
</feature>
<evidence type="ECO:0000313" key="9">
    <source>
        <dbReference type="EMBL" id="QEL65914.1"/>
    </source>
</evidence>
<comment type="function">
    <text evidence="7">Part of the tripartite ATP-independent periplasmic (TRAP) transport system.</text>
</comment>
<feature type="transmembrane region" description="Helical" evidence="7">
    <location>
        <begin position="270"/>
        <end position="292"/>
    </location>
</feature>
<evidence type="ECO:0000256" key="1">
    <source>
        <dbReference type="ARBA" id="ARBA00004429"/>
    </source>
</evidence>
<evidence type="ECO:0000256" key="5">
    <source>
        <dbReference type="ARBA" id="ARBA00022989"/>
    </source>
</evidence>